<evidence type="ECO:0000256" key="1">
    <source>
        <dbReference type="SAM" id="MobiDB-lite"/>
    </source>
</evidence>
<dbReference type="RefSeq" id="XP_051362172.1">
    <property type="nucleotide sequence ID" value="XM_051506612.1"/>
</dbReference>
<dbReference type="EMBL" id="JAGIXG020000023">
    <property type="protein sequence ID" value="KAI6781316.1"/>
    <property type="molecule type" value="Genomic_DNA"/>
</dbReference>
<dbReference type="GeneID" id="75830579"/>
<dbReference type="AlphaFoldDB" id="A0A9P9Y0N4"/>
<reference evidence="2" key="2">
    <citation type="submission" date="2022-07" db="EMBL/GenBank/DDBJ databases">
        <authorList>
            <person name="Goncalves M.F.M."/>
            <person name="Hilario S."/>
            <person name="Van De Peer Y."/>
            <person name="Esteves A.C."/>
            <person name="Alves A."/>
        </authorList>
    </citation>
    <scope>NUCLEOTIDE SEQUENCE</scope>
    <source>
        <strain evidence="2">MUM 19.33</strain>
    </source>
</reference>
<name>A0A9P9Y0N4_9HYPO</name>
<evidence type="ECO:0000313" key="2">
    <source>
        <dbReference type="EMBL" id="KAI6781316.1"/>
    </source>
</evidence>
<evidence type="ECO:0000313" key="3">
    <source>
        <dbReference type="Proteomes" id="UP001055219"/>
    </source>
</evidence>
<dbReference type="Proteomes" id="UP001055219">
    <property type="component" value="Unassembled WGS sequence"/>
</dbReference>
<gene>
    <name evidence="2" type="ORF">J7T54_004089</name>
</gene>
<sequence length="142" mass="16723">MKDMPRTEAGSQPLEVFRQLGTREESLSAWEERDEVKYVQEMHPKVDFKKTVMEPIGRFTFDLQEQVDDENQRRIHDLLSQVMSTSNDVPEGVQGQFDNIFLQNDPEVLVAKLQGMSKLRGEINSEMQKERRDSRQVEKEWH</sequence>
<accession>A0A9P9Y0N4</accession>
<keyword evidence="3" id="KW-1185">Reference proteome</keyword>
<reference evidence="2" key="1">
    <citation type="journal article" date="2021" name="J Fungi (Basel)">
        <title>Genomic and Metabolomic Analyses of the Marine Fungus Emericellopsis cladophorae: Insights into Saltwater Adaptability Mechanisms and Its Biosynthetic Potential.</title>
        <authorList>
            <person name="Goncalves M.F.M."/>
            <person name="Hilario S."/>
            <person name="Van de Peer Y."/>
            <person name="Esteves A.C."/>
            <person name="Alves A."/>
        </authorList>
    </citation>
    <scope>NUCLEOTIDE SEQUENCE</scope>
    <source>
        <strain evidence="2">MUM 19.33</strain>
    </source>
</reference>
<dbReference type="OrthoDB" id="4667671at2759"/>
<comment type="caution">
    <text evidence="2">The sequence shown here is derived from an EMBL/GenBank/DDBJ whole genome shotgun (WGS) entry which is preliminary data.</text>
</comment>
<protein>
    <submittedName>
        <fullName evidence="2">Uncharacterized protein</fullName>
    </submittedName>
</protein>
<proteinExistence type="predicted"/>
<organism evidence="2 3">
    <name type="scientific">Emericellopsis cladophorae</name>
    <dbReference type="NCBI Taxonomy" id="2686198"/>
    <lineage>
        <taxon>Eukaryota</taxon>
        <taxon>Fungi</taxon>
        <taxon>Dikarya</taxon>
        <taxon>Ascomycota</taxon>
        <taxon>Pezizomycotina</taxon>
        <taxon>Sordariomycetes</taxon>
        <taxon>Hypocreomycetidae</taxon>
        <taxon>Hypocreales</taxon>
        <taxon>Bionectriaceae</taxon>
        <taxon>Emericellopsis</taxon>
    </lineage>
</organism>
<feature type="region of interest" description="Disordered" evidence="1">
    <location>
        <begin position="122"/>
        <end position="142"/>
    </location>
</feature>